<name>A0A382E3S4_9ZZZZ</name>
<dbReference type="AlphaFoldDB" id="A0A382E3S4"/>
<protein>
    <submittedName>
        <fullName evidence="1">Uncharacterized protein</fullName>
    </submittedName>
</protein>
<proteinExistence type="predicted"/>
<accession>A0A382E3S4</accession>
<evidence type="ECO:0000313" key="1">
    <source>
        <dbReference type="EMBL" id="SVB44784.1"/>
    </source>
</evidence>
<sequence>LLITYIIGPVLQPGRCEWQRGPRSGCANRRS</sequence>
<dbReference type="EMBL" id="UINC01042319">
    <property type="protein sequence ID" value="SVB44784.1"/>
    <property type="molecule type" value="Genomic_DNA"/>
</dbReference>
<feature type="non-terminal residue" evidence="1">
    <location>
        <position position="1"/>
    </location>
</feature>
<organism evidence="1">
    <name type="scientific">marine metagenome</name>
    <dbReference type="NCBI Taxonomy" id="408172"/>
    <lineage>
        <taxon>unclassified sequences</taxon>
        <taxon>metagenomes</taxon>
        <taxon>ecological metagenomes</taxon>
    </lineage>
</organism>
<gene>
    <name evidence="1" type="ORF">METZ01_LOCUS197638</name>
</gene>
<feature type="non-terminal residue" evidence="1">
    <location>
        <position position="31"/>
    </location>
</feature>
<reference evidence="1" key="1">
    <citation type="submission" date="2018-05" db="EMBL/GenBank/DDBJ databases">
        <authorList>
            <person name="Lanie J.A."/>
            <person name="Ng W.-L."/>
            <person name="Kazmierczak K.M."/>
            <person name="Andrzejewski T.M."/>
            <person name="Davidsen T.M."/>
            <person name="Wayne K.J."/>
            <person name="Tettelin H."/>
            <person name="Glass J.I."/>
            <person name="Rusch D."/>
            <person name="Podicherti R."/>
            <person name="Tsui H.-C.T."/>
            <person name="Winkler M.E."/>
        </authorList>
    </citation>
    <scope>NUCLEOTIDE SEQUENCE</scope>
</reference>